<keyword evidence="2" id="KW-1185">Reference proteome</keyword>
<sequence>MARRHLTAFIALIVASLFLFTGLVHFSALPQVSWAHGSNEDAVLYVHYDGTEVGRRNLKFFVDHALHRNIDFYFIINGHETQQVFPDAPNIHIIRRDNSCYDLGTHGVVLQQDNGALMKKYKRFILTNSSIRGPFFPAWARHIKKACWTEVMFSALKNNVKLVGLTANCMEGNRDEQHLQSMMLATDRQGLDAMMPSLQCFGDRDDAIVNGEMALTRRLRDAGFDAMPLYSGYFAGQSPSSPQAFWDKCTHGDVFLPEEYSGGMDIHPFDTLFAKIVRADLDKEPLSPVGMASIHQLTQWADESQFSSYDQC</sequence>
<dbReference type="RefSeq" id="XP_040727048.1">
    <property type="nucleotide sequence ID" value="XM_040868768.1"/>
</dbReference>
<name>A0A1Y2FQT0_PROLT</name>
<organism evidence="1 2">
    <name type="scientific">Protomyces lactucae-debilis</name>
    <dbReference type="NCBI Taxonomy" id="2754530"/>
    <lineage>
        <taxon>Eukaryota</taxon>
        <taxon>Fungi</taxon>
        <taxon>Dikarya</taxon>
        <taxon>Ascomycota</taxon>
        <taxon>Taphrinomycotina</taxon>
        <taxon>Taphrinomycetes</taxon>
        <taxon>Taphrinales</taxon>
        <taxon>Protomycetaceae</taxon>
        <taxon>Protomyces</taxon>
    </lineage>
</organism>
<reference evidence="1 2" key="1">
    <citation type="submission" date="2016-07" db="EMBL/GenBank/DDBJ databases">
        <title>Pervasive Adenine N6-methylation of Active Genes in Fungi.</title>
        <authorList>
            <consortium name="DOE Joint Genome Institute"/>
            <person name="Mondo S.J."/>
            <person name="Dannebaum R.O."/>
            <person name="Kuo R.C."/>
            <person name="Labutti K."/>
            <person name="Haridas S."/>
            <person name="Kuo A."/>
            <person name="Salamov A."/>
            <person name="Ahrendt S.R."/>
            <person name="Lipzen A."/>
            <person name="Sullivan W."/>
            <person name="Andreopoulos W.B."/>
            <person name="Clum A."/>
            <person name="Lindquist E."/>
            <person name="Daum C."/>
            <person name="Ramamoorthy G.K."/>
            <person name="Gryganskyi A."/>
            <person name="Culley D."/>
            <person name="Magnuson J.K."/>
            <person name="James T.Y."/>
            <person name="O'Malley M.A."/>
            <person name="Stajich J.E."/>
            <person name="Spatafora J.W."/>
            <person name="Visel A."/>
            <person name="Grigoriev I.V."/>
        </authorList>
    </citation>
    <scope>NUCLEOTIDE SEQUENCE [LARGE SCALE GENOMIC DNA]</scope>
    <source>
        <strain evidence="1 2">12-1054</strain>
    </source>
</reference>
<evidence type="ECO:0000313" key="2">
    <source>
        <dbReference type="Proteomes" id="UP000193685"/>
    </source>
</evidence>
<comment type="caution">
    <text evidence="1">The sequence shown here is derived from an EMBL/GenBank/DDBJ whole genome shotgun (WGS) entry which is preliminary data.</text>
</comment>
<evidence type="ECO:0000313" key="1">
    <source>
        <dbReference type="EMBL" id="ORY85566.1"/>
    </source>
</evidence>
<dbReference type="GeneID" id="63785367"/>
<proteinExistence type="predicted"/>
<dbReference type="OMA" id="DYANTCK"/>
<accession>A0A1Y2FQT0</accession>
<dbReference type="OrthoDB" id="526941at2759"/>
<dbReference type="AlphaFoldDB" id="A0A1Y2FQT0"/>
<dbReference type="STRING" id="56484.A0A1Y2FQT0"/>
<dbReference type="EMBL" id="MCFI01000004">
    <property type="protein sequence ID" value="ORY85566.1"/>
    <property type="molecule type" value="Genomic_DNA"/>
</dbReference>
<protein>
    <submittedName>
        <fullName evidence="1">Uncharacterized protein</fullName>
    </submittedName>
</protein>
<dbReference type="Proteomes" id="UP000193685">
    <property type="component" value="Unassembled WGS sequence"/>
</dbReference>
<gene>
    <name evidence="1" type="ORF">BCR37DRAFT_377245</name>
</gene>